<evidence type="ECO:0000313" key="5">
    <source>
        <dbReference type="Ensembl" id="ENSNMLP00000001791.1"/>
    </source>
</evidence>
<keyword evidence="4" id="KW-0472">Membrane</keyword>
<evidence type="ECO:0000256" key="2">
    <source>
        <dbReference type="ARBA" id="ARBA00023098"/>
    </source>
</evidence>
<dbReference type="GO" id="GO:0016316">
    <property type="term" value="F:phosphatidylinositol-3,4-bisphosphate 4-phosphatase activity"/>
    <property type="evidence" value="ECO:0007669"/>
    <property type="project" value="InterPro"/>
</dbReference>
<feature type="compositionally biased region" description="Polar residues" evidence="3">
    <location>
        <begin position="333"/>
        <end position="343"/>
    </location>
</feature>
<dbReference type="Ensembl" id="ENSNMLT00000002079.1">
    <property type="protein sequence ID" value="ENSNMLP00000001791.1"/>
    <property type="gene ID" value="ENSNMLG00000001368.1"/>
</dbReference>
<feature type="region of interest" description="Disordered" evidence="3">
    <location>
        <begin position="333"/>
        <end position="362"/>
    </location>
</feature>
<dbReference type="Proteomes" id="UP000694523">
    <property type="component" value="Unplaced"/>
</dbReference>
<evidence type="ECO:0000256" key="3">
    <source>
        <dbReference type="SAM" id="MobiDB-lite"/>
    </source>
</evidence>
<organism evidence="5 6">
    <name type="scientific">Neogobius melanostomus</name>
    <name type="common">round goby</name>
    <dbReference type="NCBI Taxonomy" id="47308"/>
    <lineage>
        <taxon>Eukaryota</taxon>
        <taxon>Metazoa</taxon>
        <taxon>Chordata</taxon>
        <taxon>Craniata</taxon>
        <taxon>Vertebrata</taxon>
        <taxon>Euteleostomi</taxon>
        <taxon>Actinopterygii</taxon>
        <taxon>Neopterygii</taxon>
        <taxon>Teleostei</taxon>
        <taxon>Neoteleostei</taxon>
        <taxon>Acanthomorphata</taxon>
        <taxon>Gobiaria</taxon>
        <taxon>Gobiiformes</taxon>
        <taxon>Gobioidei</taxon>
        <taxon>Gobiidae</taxon>
        <taxon>Benthophilinae</taxon>
        <taxon>Neogobiini</taxon>
        <taxon>Neogobius</taxon>
    </lineage>
</organism>
<sequence length="762" mass="85631">NTKLPPGLRVVVVQRTVVFVAVNFIILIFTSVLLQSAELCDCLHGSIHDKEHSPLMRAGTSTTLHLSFIIIRTLVCKVYRFPTEDQRWLLVREQMSETPLSFSLPRQLLSMLILEYNNRAQEVQELRDLSPHLEELRCDIISRCDHMTRCYQETQAQLETLSASSSFKASSSKSERHLQFVPTNLHSQRMEVTSSDTVDIAALTKSLLSPGVWYDVTTFGAPAEHHQGFKQGGLRRLMCKAHVNRCVLLGQGNTAKHVFIWRYKKENHNNDILGNITDTIQNHKNETRPDICRYLLRKVVSFCVQMEEFVHALKDELVKGALLAEHELTDTCNGTLPGNSSANQERRPSAGQAEVSRDGEEYDEEQWDTVWANVGKSLNCIIAMVDRLKEKEDAPKATDQQDTNSGAPPSPSCPLSWQEQLLPLVVTLRDCVREAASQARAAMTFVLLQGAAAATVGQGPELLVQRHHAVFSQAITAVTCAFILKLHDGLEDMDFLRQLHSVGVLAQFEGLLSTFGDELGMLEDMELGVSELSRVKFSLIEAKSEQTDDLLPTLTGTWESLLVNVPLPPENFSSLPQELKEGHLIQLHPVFFNIGINQQQSLAERFGDSSLQERLNQESCQRLRAYCNKLQEKLPQTETLPDLLSMLDVCVDAKRRKNVEVLWLASTVCRRVNGLRLTSCKSAKDRTAMSVTLEQCALLKERHGLDPQHFCTALDSMRREGCRLENVQKNIGCRKFAFSAVQLLAFPKHYRPPDGTYGHAQT</sequence>
<evidence type="ECO:0000256" key="4">
    <source>
        <dbReference type="SAM" id="Phobius"/>
    </source>
</evidence>
<keyword evidence="1" id="KW-0378">Hydrolase</keyword>
<feature type="region of interest" description="Disordered" evidence="3">
    <location>
        <begin position="391"/>
        <end position="415"/>
    </location>
</feature>
<name>A0A8C6S6J5_9GOBI</name>
<proteinExistence type="predicted"/>
<accession>A0A8C6S6J5</accession>
<dbReference type="InterPro" id="IPR039034">
    <property type="entry name" value="INPP4"/>
</dbReference>
<feature type="compositionally biased region" description="Polar residues" evidence="3">
    <location>
        <begin position="398"/>
        <end position="415"/>
    </location>
</feature>
<evidence type="ECO:0000256" key="1">
    <source>
        <dbReference type="ARBA" id="ARBA00022801"/>
    </source>
</evidence>
<keyword evidence="6" id="KW-1185">Reference proteome</keyword>
<keyword evidence="2" id="KW-0443">Lipid metabolism</keyword>
<reference evidence="5" key="2">
    <citation type="submission" date="2025-09" db="UniProtKB">
        <authorList>
            <consortium name="Ensembl"/>
        </authorList>
    </citation>
    <scope>IDENTIFICATION</scope>
</reference>
<evidence type="ECO:0008006" key="7">
    <source>
        <dbReference type="Google" id="ProtNLM"/>
    </source>
</evidence>
<keyword evidence="4" id="KW-1133">Transmembrane helix</keyword>
<feature type="transmembrane region" description="Helical" evidence="4">
    <location>
        <begin position="12"/>
        <end position="34"/>
    </location>
</feature>
<dbReference type="PANTHER" id="PTHR12187:SF3">
    <property type="entry name" value="INOSITOL POLYPHOSPHATE 4-PHOSPHATASE TYPE II"/>
    <property type="match status" value="1"/>
</dbReference>
<dbReference type="Gene3D" id="6.10.250.230">
    <property type="match status" value="1"/>
</dbReference>
<protein>
    <recommendedName>
        <fullName evidence="7">Type II inositol 3,4-bisphosphate 4-phosphatase-like</fullName>
    </recommendedName>
</protein>
<dbReference type="PANTHER" id="PTHR12187">
    <property type="entry name" value="AGAP000124-PA"/>
    <property type="match status" value="1"/>
</dbReference>
<evidence type="ECO:0000313" key="6">
    <source>
        <dbReference type="Proteomes" id="UP000694523"/>
    </source>
</evidence>
<dbReference type="AlphaFoldDB" id="A0A8C6S6J5"/>
<dbReference type="GO" id="GO:0005737">
    <property type="term" value="C:cytoplasm"/>
    <property type="evidence" value="ECO:0007669"/>
    <property type="project" value="TreeGrafter"/>
</dbReference>
<keyword evidence="4" id="KW-0812">Transmembrane</keyword>
<reference evidence="5" key="1">
    <citation type="submission" date="2025-08" db="UniProtKB">
        <authorList>
            <consortium name="Ensembl"/>
        </authorList>
    </citation>
    <scope>IDENTIFICATION</scope>
</reference>